<dbReference type="Pfam" id="PF02951">
    <property type="entry name" value="GSH-S_N"/>
    <property type="match status" value="1"/>
</dbReference>
<dbReference type="SUPFAM" id="SSF56059">
    <property type="entry name" value="Glutathione synthetase ATP-binding domain-like"/>
    <property type="match status" value="1"/>
</dbReference>
<proteinExistence type="inferred from homology"/>
<comment type="catalytic activity">
    <reaction evidence="10">
        <text>gamma-L-glutamyl-L-cysteine + glycine + ATP = glutathione + ADP + phosphate + H(+)</text>
        <dbReference type="Rhea" id="RHEA:13557"/>
        <dbReference type="ChEBI" id="CHEBI:15378"/>
        <dbReference type="ChEBI" id="CHEBI:30616"/>
        <dbReference type="ChEBI" id="CHEBI:43474"/>
        <dbReference type="ChEBI" id="CHEBI:57305"/>
        <dbReference type="ChEBI" id="CHEBI:57925"/>
        <dbReference type="ChEBI" id="CHEBI:58173"/>
        <dbReference type="ChEBI" id="CHEBI:456216"/>
        <dbReference type="EC" id="6.3.2.3"/>
    </reaction>
</comment>
<accession>A0A087PSG0</accession>
<dbReference type="UniPathway" id="UPA00142">
    <property type="reaction ID" value="UER00210"/>
</dbReference>
<dbReference type="GO" id="GO:0046872">
    <property type="term" value="F:metal ion binding"/>
    <property type="evidence" value="ECO:0007669"/>
    <property type="project" value="UniProtKB-KW"/>
</dbReference>
<keyword evidence="6 10" id="KW-0547">Nucleotide-binding</keyword>
<dbReference type="Pfam" id="PF02955">
    <property type="entry name" value="GSH-S_ATP"/>
    <property type="match status" value="1"/>
</dbReference>
<name>A0A087PSG0_9PROT</name>
<evidence type="ECO:0000256" key="7">
    <source>
        <dbReference type="ARBA" id="ARBA00022840"/>
    </source>
</evidence>
<comment type="cofactor">
    <cofactor evidence="1">
        <name>Mn(2+)</name>
        <dbReference type="ChEBI" id="CHEBI:29035"/>
    </cofactor>
</comment>
<protein>
    <recommendedName>
        <fullName evidence="10">Glutathione synthetase</fullName>
        <ecNumber evidence="10">6.3.2.3</ecNumber>
    </recommendedName>
    <alternativeName>
        <fullName evidence="10">GSH synthetase</fullName>
        <shortName evidence="10">GSH-S</shortName>
        <shortName evidence="10">GSHase</shortName>
    </alternativeName>
    <alternativeName>
        <fullName evidence="10">Glutathione synthase</fullName>
    </alternativeName>
</protein>
<dbReference type="PATRIC" id="fig|178901.10.peg.1141"/>
<evidence type="ECO:0000256" key="6">
    <source>
        <dbReference type="ARBA" id="ARBA00022741"/>
    </source>
</evidence>
<gene>
    <name evidence="10" type="primary">gshB</name>
    <name evidence="11" type="ORF">AD951_15430</name>
</gene>
<dbReference type="InterPro" id="IPR006284">
    <property type="entry name" value="Glut_synth_pro"/>
</dbReference>
<dbReference type="Proteomes" id="UP000075377">
    <property type="component" value="Unassembled WGS sequence"/>
</dbReference>
<dbReference type="OrthoDB" id="9785415at2"/>
<dbReference type="Gene3D" id="3.40.50.20">
    <property type="match status" value="1"/>
</dbReference>
<dbReference type="PANTHER" id="PTHR21621:SF4">
    <property type="entry name" value="GLUTATHIONE SYNTHETASE"/>
    <property type="match status" value="1"/>
</dbReference>
<dbReference type="Gene3D" id="3.30.470.20">
    <property type="entry name" value="ATP-grasp fold, B domain"/>
    <property type="match status" value="1"/>
</dbReference>
<dbReference type="EMBL" id="LHZX01000318">
    <property type="protein sequence ID" value="KXV67622.1"/>
    <property type="molecule type" value="Genomic_DNA"/>
</dbReference>
<comment type="caution">
    <text evidence="11">The sequence shown here is derived from an EMBL/GenBank/DDBJ whole genome shotgun (WGS) entry which is preliminary data.</text>
</comment>
<comment type="pathway">
    <text evidence="10">Sulfur metabolism; glutathione biosynthesis; glutathione from L-cysteine and L-glutamate: step 2/2.</text>
</comment>
<keyword evidence="5" id="KW-0479">Metal-binding</keyword>
<dbReference type="InterPro" id="IPR004215">
    <property type="entry name" value="GSHS_N"/>
</dbReference>
<dbReference type="GO" id="GO:0005737">
    <property type="term" value="C:cytoplasm"/>
    <property type="evidence" value="ECO:0007669"/>
    <property type="project" value="TreeGrafter"/>
</dbReference>
<evidence type="ECO:0000313" key="12">
    <source>
        <dbReference type="Proteomes" id="UP000075377"/>
    </source>
</evidence>
<dbReference type="RefSeq" id="WP_043550614.1">
    <property type="nucleotide sequence ID" value="NZ_JBDNKN010000003.1"/>
</dbReference>
<organism evidence="11 12">
    <name type="scientific">Acetobacter malorum</name>
    <dbReference type="NCBI Taxonomy" id="178901"/>
    <lineage>
        <taxon>Bacteria</taxon>
        <taxon>Pseudomonadati</taxon>
        <taxon>Pseudomonadota</taxon>
        <taxon>Alphaproteobacteria</taxon>
        <taxon>Acetobacterales</taxon>
        <taxon>Acetobacteraceae</taxon>
        <taxon>Acetobacter</taxon>
    </lineage>
</organism>
<evidence type="ECO:0000313" key="11">
    <source>
        <dbReference type="EMBL" id="KXV67622.1"/>
    </source>
</evidence>
<dbReference type="SUPFAM" id="SSF52440">
    <property type="entry name" value="PreATP-grasp domain"/>
    <property type="match status" value="1"/>
</dbReference>
<dbReference type="InterPro" id="IPR016185">
    <property type="entry name" value="PreATP-grasp_dom_sf"/>
</dbReference>
<dbReference type="InterPro" id="IPR013815">
    <property type="entry name" value="ATP_grasp_subdomain_1"/>
</dbReference>
<dbReference type="GeneID" id="29558081"/>
<evidence type="ECO:0000256" key="9">
    <source>
        <dbReference type="ARBA" id="ARBA00023211"/>
    </source>
</evidence>
<evidence type="ECO:0000256" key="4">
    <source>
        <dbReference type="ARBA" id="ARBA00022684"/>
    </source>
</evidence>
<evidence type="ECO:0000256" key="5">
    <source>
        <dbReference type="ARBA" id="ARBA00022723"/>
    </source>
</evidence>
<dbReference type="PROSITE" id="PS50975">
    <property type="entry name" value="ATP_GRASP"/>
    <property type="match status" value="1"/>
</dbReference>
<keyword evidence="3 10" id="KW-0436">Ligase</keyword>
<dbReference type="PANTHER" id="PTHR21621">
    <property type="entry name" value="RIBOSOMAL PROTEIN S6 MODIFICATION PROTEIN"/>
    <property type="match status" value="1"/>
</dbReference>
<dbReference type="GO" id="GO:0005524">
    <property type="term" value="F:ATP binding"/>
    <property type="evidence" value="ECO:0007669"/>
    <property type="project" value="UniProtKB-UniRule"/>
</dbReference>
<dbReference type="NCBIfam" id="NF003573">
    <property type="entry name" value="PRK05246.1"/>
    <property type="match status" value="1"/>
</dbReference>
<dbReference type="Gene3D" id="3.30.1490.20">
    <property type="entry name" value="ATP-grasp fold, A domain"/>
    <property type="match status" value="1"/>
</dbReference>
<reference evidence="11 12" key="1">
    <citation type="submission" date="2015-06" db="EMBL/GenBank/DDBJ databases">
        <title>Improved classification and identification of acetic acid bacteria using matrix-assisted laser desorption/ionization time-of-flight mass spectrometry; Gluconobacter nephelii and Gluconobacter uchimurae are later heterotypic synonyms of Gluconobacter japonicus and Gluconobacter oxydans, respectively.</title>
        <authorList>
            <person name="Li L."/>
            <person name="Cleenwerck I."/>
            <person name="De Vuyst L."/>
            <person name="Vandamme P."/>
        </authorList>
    </citation>
    <scope>NUCLEOTIDE SEQUENCE [LARGE SCALE GENOMIC DNA]</scope>
    <source>
        <strain evidence="11 12">LMG 1699</strain>
    </source>
</reference>
<keyword evidence="7 10" id="KW-0067">ATP-binding</keyword>
<dbReference type="AlphaFoldDB" id="A0A087PSG0"/>
<comment type="cofactor">
    <cofactor evidence="2">
        <name>Mg(2+)</name>
        <dbReference type="ChEBI" id="CHEBI:18420"/>
    </cofactor>
</comment>
<keyword evidence="9" id="KW-0464">Manganese</keyword>
<dbReference type="HAMAP" id="MF_00162">
    <property type="entry name" value="GSH_S"/>
    <property type="match status" value="1"/>
</dbReference>
<keyword evidence="8" id="KW-0460">Magnesium</keyword>
<evidence type="ECO:0000256" key="8">
    <source>
        <dbReference type="ARBA" id="ARBA00022842"/>
    </source>
</evidence>
<comment type="similarity">
    <text evidence="10">Belongs to the prokaryotic GSH synthase family.</text>
</comment>
<dbReference type="EC" id="6.3.2.3" evidence="10"/>
<evidence type="ECO:0000256" key="3">
    <source>
        <dbReference type="ARBA" id="ARBA00022598"/>
    </source>
</evidence>
<dbReference type="InterPro" id="IPR004218">
    <property type="entry name" value="GSHS_ATP-bd"/>
</dbReference>
<dbReference type="InterPro" id="IPR011761">
    <property type="entry name" value="ATP-grasp"/>
</dbReference>
<dbReference type="GO" id="GO:0004363">
    <property type="term" value="F:glutathione synthase activity"/>
    <property type="evidence" value="ECO:0007669"/>
    <property type="project" value="UniProtKB-UniRule"/>
</dbReference>
<evidence type="ECO:0000256" key="2">
    <source>
        <dbReference type="ARBA" id="ARBA00001946"/>
    </source>
</evidence>
<keyword evidence="4 10" id="KW-0317">Glutathione biosynthesis</keyword>
<evidence type="ECO:0000256" key="1">
    <source>
        <dbReference type="ARBA" id="ARBA00001936"/>
    </source>
</evidence>
<evidence type="ECO:0000256" key="10">
    <source>
        <dbReference type="HAMAP-Rule" id="MF_00162"/>
    </source>
</evidence>
<sequence length="333" mass="36505">MSSPLNVAVQMDPLEHINIDGDSTFAMMLEAQARGHALFVYEVGSMALGEGVTEPGGVVRTSVSAAVRPVTVQREQGRHATFGPVARRSLGEMDVVLMRQDPPFDMAYITATHLLDHVHGIGPGKALVVNDPRWVRDSPEKLLVTHFPGLMPPTLVTWDVEEIRAFRRKWRDIIVKPLFGNGGSGIFRIREDDQNLNALLEMHFARSREPLMIQRYEPAVKSGDKRIILVDGKPVGAINRVPSGEDHRSNMHVGGVARKVGLTARDEEICAAIGPFLKEHGLIFVGIDVIGDYLTEINVTSPTGLQELERFDGINAAGLIWDCIEAKLAGKAS</sequence>
<dbReference type="NCBIfam" id="TIGR01380">
    <property type="entry name" value="glut_syn"/>
    <property type="match status" value="1"/>
</dbReference>